<name>A0A9Q0AVX5_9PEZI</name>
<feature type="compositionally biased region" description="Polar residues" evidence="1">
    <location>
        <begin position="87"/>
        <end position="96"/>
    </location>
</feature>
<evidence type="ECO:0000313" key="3">
    <source>
        <dbReference type="EMBL" id="KAI3527007.1"/>
    </source>
</evidence>
<dbReference type="GO" id="GO:0003700">
    <property type="term" value="F:DNA-binding transcription factor activity"/>
    <property type="evidence" value="ECO:0007669"/>
    <property type="project" value="InterPro"/>
</dbReference>
<dbReference type="PANTHER" id="PTHR39607:SF1">
    <property type="entry name" value="B-ZIP TRANSCRIPTION FACTOR (EUROFUNG)"/>
    <property type="match status" value="1"/>
</dbReference>
<evidence type="ECO:0000256" key="1">
    <source>
        <dbReference type="SAM" id="MobiDB-lite"/>
    </source>
</evidence>
<dbReference type="CDD" id="cd14688">
    <property type="entry name" value="bZIP_YAP"/>
    <property type="match status" value="1"/>
</dbReference>
<dbReference type="EMBL" id="SDAQ01000357">
    <property type="protein sequence ID" value="KAI3527007.1"/>
    <property type="molecule type" value="Genomic_DNA"/>
</dbReference>
<organism evidence="3 4">
    <name type="scientific">Colletotrichum abscissum</name>
    <dbReference type="NCBI Taxonomy" id="1671311"/>
    <lineage>
        <taxon>Eukaryota</taxon>
        <taxon>Fungi</taxon>
        <taxon>Dikarya</taxon>
        <taxon>Ascomycota</taxon>
        <taxon>Pezizomycotina</taxon>
        <taxon>Sordariomycetes</taxon>
        <taxon>Hypocreomycetidae</taxon>
        <taxon>Glomerellales</taxon>
        <taxon>Glomerellaceae</taxon>
        <taxon>Colletotrichum</taxon>
        <taxon>Colletotrichum acutatum species complex</taxon>
    </lineage>
</organism>
<accession>A0A9Q0AVX5</accession>
<feature type="region of interest" description="Disordered" evidence="1">
    <location>
        <begin position="1"/>
        <end position="30"/>
    </location>
</feature>
<feature type="region of interest" description="Disordered" evidence="1">
    <location>
        <begin position="66"/>
        <end position="96"/>
    </location>
</feature>
<evidence type="ECO:0000259" key="2">
    <source>
        <dbReference type="PROSITE" id="PS00036"/>
    </source>
</evidence>
<gene>
    <name evidence="3" type="ORF">CABS02_15461</name>
</gene>
<feature type="domain" description="BZIP" evidence="2">
    <location>
        <begin position="39"/>
        <end position="54"/>
    </location>
</feature>
<dbReference type="InterPro" id="IPR052635">
    <property type="entry name" value="Sec_Metab_Biosynth_Reg"/>
</dbReference>
<dbReference type="AlphaFoldDB" id="A0A9Q0AVX5"/>
<evidence type="ECO:0000313" key="4">
    <source>
        <dbReference type="Proteomes" id="UP001056436"/>
    </source>
</evidence>
<sequence>MPFRISDTDVGETAQTRASPGKLANPDEDWTKISDLAERRRIQNRIAQRNYRKKLKRQAENTATCISPNCFKSNPKSPTKMQRRRTSVGSIKQPNCSSQLHADNEFRLQQFPLDFCESSSASATPISVSQVDYSFDHPIDPSPCQGRLLDFAASKPYPNDFIAADPAKWCSINHLDGKPGQKFNTDCGFFSYSTNSGHSPSISMSAQDSWYSSSPGSVDWSGVPPHEAPRC</sequence>
<dbReference type="OrthoDB" id="5240155at2759"/>
<protein>
    <recommendedName>
        <fullName evidence="2">BZIP domain-containing protein</fullName>
    </recommendedName>
</protein>
<comment type="caution">
    <text evidence="3">The sequence shown here is derived from an EMBL/GenBank/DDBJ whole genome shotgun (WGS) entry which is preliminary data.</text>
</comment>
<feature type="compositionally biased region" description="Polar residues" evidence="1">
    <location>
        <begin position="198"/>
        <end position="216"/>
    </location>
</feature>
<feature type="compositionally biased region" description="Polar residues" evidence="1">
    <location>
        <begin position="66"/>
        <end position="80"/>
    </location>
</feature>
<dbReference type="PANTHER" id="PTHR39607">
    <property type="entry name" value="XANTHOCILLIN BIOSYNTHESIS CLUSTER TRANSCRIPTION FACTOR XANC-RELATED"/>
    <property type="match status" value="1"/>
</dbReference>
<dbReference type="InterPro" id="IPR004827">
    <property type="entry name" value="bZIP"/>
</dbReference>
<dbReference type="Proteomes" id="UP001056436">
    <property type="component" value="Unassembled WGS sequence"/>
</dbReference>
<feature type="region of interest" description="Disordered" evidence="1">
    <location>
        <begin position="198"/>
        <end position="231"/>
    </location>
</feature>
<reference evidence="3" key="1">
    <citation type="submission" date="2019-01" db="EMBL/GenBank/DDBJ databases">
        <title>Colletotrichum abscissum LGMF1257.</title>
        <authorList>
            <person name="Baroncelli R."/>
        </authorList>
    </citation>
    <scope>NUCLEOTIDE SEQUENCE</scope>
    <source>
        <strain evidence="3">Ca142</strain>
    </source>
</reference>
<dbReference type="PROSITE" id="PS00036">
    <property type="entry name" value="BZIP_BASIC"/>
    <property type="match status" value="1"/>
</dbReference>
<proteinExistence type="predicted"/>
<keyword evidence="4" id="KW-1185">Reference proteome</keyword>